<dbReference type="Proteomes" id="UP001236258">
    <property type="component" value="Unassembled WGS sequence"/>
</dbReference>
<accession>A0ABT9GQ01</accession>
<dbReference type="RefSeq" id="WP_305945157.1">
    <property type="nucleotide sequence ID" value="NZ_JAUZVY010000003.1"/>
</dbReference>
<reference evidence="1 2" key="1">
    <citation type="submission" date="2023-08" db="EMBL/GenBank/DDBJ databases">
        <authorList>
            <person name="Joshi A."/>
            <person name="Thite S."/>
        </authorList>
    </citation>
    <scope>NUCLEOTIDE SEQUENCE [LARGE SCALE GENOMIC DNA]</scope>
    <source>
        <strain evidence="1 2">1E1</strain>
    </source>
</reference>
<proteinExistence type="predicted"/>
<organism evidence="1 2">
    <name type="scientific">Alkalimonas delamerensis</name>
    <dbReference type="NCBI Taxonomy" id="265981"/>
    <lineage>
        <taxon>Bacteria</taxon>
        <taxon>Pseudomonadati</taxon>
        <taxon>Pseudomonadota</taxon>
        <taxon>Gammaproteobacteria</taxon>
        <taxon>Alkalimonas</taxon>
    </lineage>
</organism>
<protein>
    <submittedName>
        <fullName evidence="1">Uncharacterized protein</fullName>
    </submittedName>
</protein>
<gene>
    <name evidence="1" type="ORF">Q3O59_08395</name>
</gene>
<sequence length="352" mass="39482">MKHQINKGMIATALIAASAASYGQVTVQSIDAAAGWYTGMSQQVEFVLVNDDQPRDLIARFGLKFYDPGFPLIEYQAELESAGIEEWLGTVEVGGLQPHEHRQLSSRFQLPLALRPDHYFLVVSVLDRAEYEQEPVAEVIEDELPDVAVSSERTFFADWSLQLIKPDLPNIKLDEARLFGANGYNFSLESSSFIELGDEAYPTLRLNFSVSTEAELVVEPLDVAFQLTIPNYGSFPLRYVFADSEQIQSEFWIEPECSQVEVLVSNESAGMEWEEIEDETQLVTQCYALQPGQVKTYDLNLLVDAAAMQALQQMPETAIAQLEVTVNPEGRIEEWQGQLSDNQASLPLLYIR</sequence>
<comment type="caution">
    <text evidence="1">The sequence shown here is derived from an EMBL/GenBank/DDBJ whole genome shotgun (WGS) entry which is preliminary data.</text>
</comment>
<dbReference type="EMBL" id="JAUZVY010000003">
    <property type="protein sequence ID" value="MDP4529048.1"/>
    <property type="molecule type" value="Genomic_DNA"/>
</dbReference>
<name>A0ABT9GQ01_9GAMM</name>
<evidence type="ECO:0000313" key="1">
    <source>
        <dbReference type="EMBL" id="MDP4529048.1"/>
    </source>
</evidence>
<evidence type="ECO:0000313" key="2">
    <source>
        <dbReference type="Proteomes" id="UP001236258"/>
    </source>
</evidence>
<keyword evidence="2" id="KW-1185">Reference proteome</keyword>